<dbReference type="InterPro" id="IPR004879">
    <property type="entry name" value="Ssp411-like_TRX"/>
</dbReference>
<evidence type="ECO:0000259" key="2">
    <source>
        <dbReference type="PROSITE" id="PS51352"/>
    </source>
</evidence>
<dbReference type="EMBL" id="FOYQ01000002">
    <property type="protein sequence ID" value="SFR50790.1"/>
    <property type="molecule type" value="Genomic_DNA"/>
</dbReference>
<sequence>MELRTNIRLQSIRQLVMTKKIHFLGLILFLLVGTSMQAQEVDWLSWDEAVAKAQSDSDPKKVFIDVYTDWCGWCKRMDADTFQNPEVAAYMNANFYMVKLDGEQKEPIEFNGKTYNFVPQGRRGYHELAAALLQGRLSYPTVVFLDENLKMLSPVPGYQKPDAFLKIAQYFGNNIYKDQDWQSYSQSK</sequence>
<dbReference type="PROSITE" id="PS51352">
    <property type="entry name" value="THIOREDOXIN_2"/>
    <property type="match status" value="1"/>
</dbReference>
<evidence type="ECO:0000256" key="1">
    <source>
        <dbReference type="ARBA" id="ARBA00023284"/>
    </source>
</evidence>
<evidence type="ECO:0000313" key="4">
    <source>
        <dbReference type="Proteomes" id="UP000199534"/>
    </source>
</evidence>
<keyword evidence="1" id="KW-0676">Redox-active center</keyword>
<proteinExistence type="predicted"/>
<dbReference type="PROSITE" id="PS00194">
    <property type="entry name" value="THIOREDOXIN_1"/>
    <property type="match status" value="1"/>
</dbReference>
<organism evidence="3 4">
    <name type="scientific">Robiginitalea myxolifaciens</name>
    <dbReference type="NCBI Taxonomy" id="400055"/>
    <lineage>
        <taxon>Bacteria</taxon>
        <taxon>Pseudomonadati</taxon>
        <taxon>Bacteroidota</taxon>
        <taxon>Flavobacteriia</taxon>
        <taxon>Flavobacteriales</taxon>
        <taxon>Flavobacteriaceae</taxon>
        <taxon>Robiginitalea</taxon>
    </lineage>
</organism>
<name>A0A1I6H8T3_9FLAO</name>
<dbReference type="SUPFAM" id="SSF52833">
    <property type="entry name" value="Thioredoxin-like"/>
    <property type="match status" value="1"/>
</dbReference>
<dbReference type="PANTHER" id="PTHR42899">
    <property type="entry name" value="SPERMATOGENESIS-ASSOCIATED PROTEIN 20"/>
    <property type="match status" value="1"/>
</dbReference>
<dbReference type="STRING" id="400055.SAMN04490243_2415"/>
<dbReference type="Proteomes" id="UP000199534">
    <property type="component" value="Unassembled WGS sequence"/>
</dbReference>
<dbReference type="Pfam" id="PF03190">
    <property type="entry name" value="Thioredox_DsbH"/>
    <property type="match status" value="1"/>
</dbReference>
<gene>
    <name evidence="3" type="ORF">SAMN04490243_2415</name>
</gene>
<dbReference type="AlphaFoldDB" id="A0A1I6H8T3"/>
<dbReference type="InterPro" id="IPR024705">
    <property type="entry name" value="Ssp411"/>
</dbReference>
<feature type="domain" description="Thioredoxin" evidence="2">
    <location>
        <begin position="30"/>
        <end position="173"/>
    </location>
</feature>
<protein>
    <submittedName>
        <fullName evidence="3">Thioredoxin-related protein</fullName>
    </submittedName>
</protein>
<dbReference type="PANTHER" id="PTHR42899:SF1">
    <property type="entry name" value="SPERMATOGENESIS-ASSOCIATED PROTEIN 20"/>
    <property type="match status" value="1"/>
</dbReference>
<dbReference type="InterPro" id="IPR017937">
    <property type="entry name" value="Thioredoxin_CS"/>
</dbReference>
<dbReference type="Gene3D" id="3.40.30.10">
    <property type="entry name" value="Glutaredoxin"/>
    <property type="match status" value="1"/>
</dbReference>
<dbReference type="InterPro" id="IPR013766">
    <property type="entry name" value="Thioredoxin_domain"/>
</dbReference>
<accession>A0A1I6H8T3</accession>
<keyword evidence="4" id="KW-1185">Reference proteome</keyword>
<reference evidence="3 4" key="1">
    <citation type="submission" date="2016-10" db="EMBL/GenBank/DDBJ databases">
        <authorList>
            <person name="de Groot N.N."/>
        </authorList>
    </citation>
    <scope>NUCLEOTIDE SEQUENCE [LARGE SCALE GENOMIC DNA]</scope>
    <source>
        <strain evidence="3 4">DSM 21019</strain>
    </source>
</reference>
<dbReference type="InterPro" id="IPR036249">
    <property type="entry name" value="Thioredoxin-like_sf"/>
</dbReference>
<evidence type="ECO:0000313" key="3">
    <source>
        <dbReference type="EMBL" id="SFR50790.1"/>
    </source>
</evidence>